<evidence type="ECO:0000313" key="5">
    <source>
        <dbReference type="Proteomes" id="UP000636479"/>
    </source>
</evidence>
<gene>
    <name evidence="4" type="ORF">MIND_00293300</name>
</gene>
<sequence>MRASFSRVLCLCVFNLSFLCCLVRSLPIKEDLKPGMPSEAAIFSHPSHHDDDRRPHVPTARYATITLVLICIAGAAALLSLFGCLRSYLRTAPYDAEKAHADLERVRQEVAVAERDQLLGINNRPGRVSMPLPPPPYLRPPSYAENDPHVPETRVAGPLLGTITESSLARYEEVPMPPPIHARSPSAESQASADSDAEAPERQRLLTHS</sequence>
<protein>
    <recommendedName>
        <fullName evidence="6">Transmembrane protein</fullName>
    </recommendedName>
</protein>
<comment type="caution">
    <text evidence="4">The sequence shown here is derived from an EMBL/GenBank/DDBJ whole genome shotgun (WGS) entry which is preliminary data.</text>
</comment>
<evidence type="ECO:0008006" key="6">
    <source>
        <dbReference type="Google" id="ProtNLM"/>
    </source>
</evidence>
<feature type="compositionally biased region" description="Basic and acidic residues" evidence="1">
    <location>
        <begin position="199"/>
        <end position="209"/>
    </location>
</feature>
<feature type="transmembrane region" description="Helical" evidence="2">
    <location>
        <begin position="62"/>
        <end position="85"/>
    </location>
</feature>
<dbReference type="EMBL" id="JACAZF010000003">
    <property type="protein sequence ID" value="KAF7309230.1"/>
    <property type="molecule type" value="Genomic_DNA"/>
</dbReference>
<keyword evidence="3" id="KW-0732">Signal</keyword>
<dbReference type="Proteomes" id="UP000636479">
    <property type="component" value="Unassembled WGS sequence"/>
</dbReference>
<feature type="chain" id="PRO_5034654272" description="Transmembrane protein" evidence="3">
    <location>
        <begin position="26"/>
        <end position="209"/>
    </location>
</feature>
<dbReference type="RefSeq" id="XP_037222680.1">
    <property type="nucleotide sequence ID" value="XM_037359795.1"/>
</dbReference>
<evidence type="ECO:0000256" key="3">
    <source>
        <dbReference type="SAM" id="SignalP"/>
    </source>
</evidence>
<feature type="signal peptide" evidence="3">
    <location>
        <begin position="1"/>
        <end position="25"/>
    </location>
</feature>
<feature type="region of interest" description="Disordered" evidence="1">
    <location>
        <begin position="167"/>
        <end position="209"/>
    </location>
</feature>
<keyword evidence="2" id="KW-0472">Membrane</keyword>
<keyword evidence="2" id="KW-1133">Transmembrane helix</keyword>
<dbReference type="GeneID" id="59342311"/>
<proteinExistence type="predicted"/>
<evidence type="ECO:0000313" key="4">
    <source>
        <dbReference type="EMBL" id="KAF7309230.1"/>
    </source>
</evidence>
<evidence type="ECO:0000256" key="1">
    <source>
        <dbReference type="SAM" id="MobiDB-lite"/>
    </source>
</evidence>
<organism evidence="4 5">
    <name type="scientific">Mycena indigotica</name>
    <dbReference type="NCBI Taxonomy" id="2126181"/>
    <lineage>
        <taxon>Eukaryota</taxon>
        <taxon>Fungi</taxon>
        <taxon>Dikarya</taxon>
        <taxon>Basidiomycota</taxon>
        <taxon>Agaricomycotina</taxon>
        <taxon>Agaricomycetes</taxon>
        <taxon>Agaricomycetidae</taxon>
        <taxon>Agaricales</taxon>
        <taxon>Marasmiineae</taxon>
        <taxon>Mycenaceae</taxon>
        <taxon>Mycena</taxon>
    </lineage>
</organism>
<keyword evidence="5" id="KW-1185">Reference proteome</keyword>
<reference evidence="4" key="1">
    <citation type="submission" date="2020-05" db="EMBL/GenBank/DDBJ databases">
        <title>Mycena genomes resolve the evolution of fungal bioluminescence.</title>
        <authorList>
            <person name="Tsai I.J."/>
        </authorList>
    </citation>
    <scope>NUCLEOTIDE SEQUENCE</scope>
    <source>
        <strain evidence="4">171206Taipei</strain>
    </source>
</reference>
<evidence type="ECO:0000256" key="2">
    <source>
        <dbReference type="SAM" id="Phobius"/>
    </source>
</evidence>
<name>A0A8H6SZM3_9AGAR</name>
<keyword evidence="2" id="KW-0812">Transmembrane</keyword>
<accession>A0A8H6SZM3</accession>
<feature type="compositionally biased region" description="Low complexity" evidence="1">
    <location>
        <begin position="184"/>
        <end position="194"/>
    </location>
</feature>
<dbReference type="AlphaFoldDB" id="A0A8H6SZM3"/>